<proteinExistence type="predicted"/>
<dbReference type="Proteomes" id="UP000177982">
    <property type="component" value="Unassembled WGS sequence"/>
</dbReference>
<organism evidence="2 3">
    <name type="scientific">Candidatus Sungbacteria bacterium RIFCSPLOWO2_01_FULL_47_10</name>
    <dbReference type="NCBI Taxonomy" id="1802276"/>
    <lineage>
        <taxon>Bacteria</taxon>
        <taxon>Candidatus Sungiibacteriota</taxon>
    </lineage>
</organism>
<feature type="domain" description="DUF4325" evidence="1">
    <location>
        <begin position="282"/>
        <end position="331"/>
    </location>
</feature>
<evidence type="ECO:0000259" key="1">
    <source>
        <dbReference type="Pfam" id="PF14213"/>
    </source>
</evidence>
<gene>
    <name evidence="2" type="ORF">A2934_03215</name>
</gene>
<dbReference type="InterPro" id="IPR025474">
    <property type="entry name" value="DUF4325"/>
</dbReference>
<dbReference type="InterPro" id="IPR036388">
    <property type="entry name" value="WH-like_DNA-bd_sf"/>
</dbReference>
<dbReference type="SUPFAM" id="SSF46785">
    <property type="entry name" value="Winged helix' DNA-binding domain"/>
    <property type="match status" value="1"/>
</dbReference>
<reference evidence="2 3" key="1">
    <citation type="journal article" date="2016" name="Nat. Commun.">
        <title>Thousands of microbial genomes shed light on interconnected biogeochemical processes in an aquifer system.</title>
        <authorList>
            <person name="Anantharaman K."/>
            <person name="Brown C.T."/>
            <person name="Hug L.A."/>
            <person name="Sharon I."/>
            <person name="Castelle C.J."/>
            <person name="Probst A.J."/>
            <person name="Thomas B.C."/>
            <person name="Singh A."/>
            <person name="Wilkins M.J."/>
            <person name="Karaoz U."/>
            <person name="Brodie E.L."/>
            <person name="Williams K.H."/>
            <person name="Hubbard S.S."/>
            <person name="Banfield J.F."/>
        </authorList>
    </citation>
    <scope>NUCLEOTIDE SEQUENCE [LARGE SCALE GENOMIC DNA]</scope>
</reference>
<name>A0A1G2L6L1_9BACT</name>
<dbReference type="Gene3D" id="1.10.10.10">
    <property type="entry name" value="Winged helix-like DNA-binding domain superfamily/Winged helix DNA-binding domain"/>
    <property type="match status" value="1"/>
</dbReference>
<comment type="caution">
    <text evidence="2">The sequence shown here is derived from an EMBL/GenBank/DDBJ whole genome shotgun (WGS) entry which is preliminary data.</text>
</comment>
<dbReference type="Pfam" id="PF14213">
    <property type="entry name" value="DUF4325"/>
    <property type="match status" value="1"/>
</dbReference>
<dbReference type="InterPro" id="IPR036390">
    <property type="entry name" value="WH_DNA-bd_sf"/>
</dbReference>
<evidence type="ECO:0000313" key="2">
    <source>
        <dbReference type="EMBL" id="OHA07275.1"/>
    </source>
</evidence>
<dbReference type="EMBL" id="MHQO01000013">
    <property type="protein sequence ID" value="OHA07275.1"/>
    <property type="molecule type" value="Genomic_DNA"/>
</dbReference>
<dbReference type="SUPFAM" id="SSF55874">
    <property type="entry name" value="ATPase domain of HSP90 chaperone/DNA topoisomerase II/histidine kinase"/>
    <property type="match status" value="1"/>
</dbReference>
<dbReference type="InterPro" id="IPR036890">
    <property type="entry name" value="HATPase_C_sf"/>
</dbReference>
<sequence>MTNKDKILQLIEQKGRVTAREIVEVIDVSRQYVNLVISGLVAEDKVVKLGGTRGAFYVSKAYIAGHPEIVPHTLKKRYINKSLEEHQVFLEIEDKLPQLKDLPENVRSIFTFAFSEIFNNAIEHSASKIILVEVILRGDFLSFIVNDSGVGVFRNIMKKRNLKSEVEAIQDLLKGKTTTMPRTHSGEGIFFTSKAGDMFTLDSFGQMLVINNLTHDIFARRASAVKRGTRVIFQIKADSDRHLNDIFKKYTDINNNGDYGFDKTEIRVKLYTSGGVHISRSQARRILEGLEKFKVILLDFENVPLVGQAFVDEIYRVFQNAHPDILIQEENMTEGVKFMVERAKNEAKKLKK</sequence>
<dbReference type="Gene3D" id="3.30.565.10">
    <property type="entry name" value="Histidine kinase-like ATPase, C-terminal domain"/>
    <property type="match status" value="1"/>
</dbReference>
<protein>
    <recommendedName>
        <fullName evidence="1">DUF4325 domain-containing protein</fullName>
    </recommendedName>
</protein>
<accession>A0A1G2L6L1</accession>
<evidence type="ECO:0000313" key="3">
    <source>
        <dbReference type="Proteomes" id="UP000177982"/>
    </source>
</evidence>
<dbReference type="AlphaFoldDB" id="A0A1G2L6L1"/>